<protein>
    <recommendedName>
        <fullName evidence="3">Lipoprotein</fullName>
    </recommendedName>
</protein>
<evidence type="ECO:0008006" key="3">
    <source>
        <dbReference type="Google" id="ProtNLM"/>
    </source>
</evidence>
<evidence type="ECO:0000313" key="2">
    <source>
        <dbReference type="Proteomes" id="UP001597374"/>
    </source>
</evidence>
<comment type="caution">
    <text evidence="1">The sequence shown here is derived from an EMBL/GenBank/DDBJ whole genome shotgun (WGS) entry which is preliminary data.</text>
</comment>
<proteinExistence type="predicted"/>
<evidence type="ECO:0000313" key="1">
    <source>
        <dbReference type="EMBL" id="MFD2246297.1"/>
    </source>
</evidence>
<sequence>MKNFILFAVLLILASCSGGNRQLREKIMDAVTSEKATAAGYQVIPLATMTDFEWEKLYFFDEGTDNDFINNEIGFKWDGSTVPGQHRRLLFVNKGQVASYLDYDYTEFPLTVYGCEQDRWVYPRNRAQFASFKYCQDDKEIYTFIPVQCIDNLRDLMQLKCPENP</sequence>
<reference evidence="2" key="1">
    <citation type="journal article" date="2019" name="Int. J. Syst. Evol. Microbiol.">
        <title>The Global Catalogue of Microorganisms (GCM) 10K type strain sequencing project: providing services to taxonomists for standard genome sequencing and annotation.</title>
        <authorList>
            <consortium name="The Broad Institute Genomics Platform"/>
            <consortium name="The Broad Institute Genome Sequencing Center for Infectious Disease"/>
            <person name="Wu L."/>
            <person name="Ma J."/>
        </authorList>
    </citation>
    <scope>NUCLEOTIDE SEQUENCE [LARGE SCALE GENOMIC DNA]</scope>
    <source>
        <strain evidence="2">CGMCC 4.1782</strain>
    </source>
</reference>
<dbReference type="EMBL" id="JBHUIM010000001">
    <property type="protein sequence ID" value="MFD2246297.1"/>
    <property type="molecule type" value="Genomic_DNA"/>
</dbReference>
<organism evidence="1 2">
    <name type="scientific">Pontibacter ruber</name>
    <dbReference type="NCBI Taxonomy" id="1343895"/>
    <lineage>
        <taxon>Bacteria</taxon>
        <taxon>Pseudomonadati</taxon>
        <taxon>Bacteroidota</taxon>
        <taxon>Cytophagia</taxon>
        <taxon>Cytophagales</taxon>
        <taxon>Hymenobacteraceae</taxon>
        <taxon>Pontibacter</taxon>
    </lineage>
</organism>
<gene>
    <name evidence="1" type="ORF">ACFSKP_08525</name>
</gene>
<dbReference type="Proteomes" id="UP001597374">
    <property type="component" value="Unassembled WGS sequence"/>
</dbReference>
<name>A0ABW5CV70_9BACT</name>
<accession>A0ABW5CV70</accession>
<dbReference type="RefSeq" id="WP_377495936.1">
    <property type="nucleotide sequence ID" value="NZ_JBHUIM010000001.1"/>
</dbReference>
<keyword evidence="2" id="KW-1185">Reference proteome</keyword>
<dbReference type="PROSITE" id="PS51257">
    <property type="entry name" value="PROKAR_LIPOPROTEIN"/>
    <property type="match status" value="1"/>
</dbReference>
<feature type="non-terminal residue" evidence="1">
    <location>
        <position position="165"/>
    </location>
</feature>